<feature type="transmembrane region" description="Helical" evidence="9">
    <location>
        <begin position="62"/>
        <end position="85"/>
    </location>
</feature>
<evidence type="ECO:0000256" key="4">
    <source>
        <dbReference type="ARBA" id="ARBA00022692"/>
    </source>
</evidence>
<keyword evidence="11" id="KW-1185">Reference proteome</keyword>
<sequence>MDFWFFLIQVLNGVQYGLLLFLVASGLTLIFGIMGIINLAHGAFYMLGAYLAYWLARTTGSLTAAVVLSLPISAAIGYVIEALLVRTLYRRDHLDQVLLTYGLILIFNEATRMIWGADVHGVTVPAALNWSIRLTDTLSYPVYRLMLSGVCAVLAVAMYLVITRTRFGMWVRAGASNRDMVAALGINVKLLFGVVFALGAALAGLAGAISTPITSVAPGMGDSVLILCFVVVVIGGVGSIKGAFLGAMLIGLADTFGKVFVPDFASFTVYGVMAAVLLWKPRGLFA</sequence>
<dbReference type="OrthoDB" id="8126477at2"/>
<keyword evidence="3" id="KW-1003">Cell membrane</keyword>
<dbReference type="Proteomes" id="UP000031971">
    <property type="component" value="Unassembled WGS sequence"/>
</dbReference>
<dbReference type="PANTHER" id="PTHR11795">
    <property type="entry name" value="BRANCHED-CHAIN AMINO ACID TRANSPORT SYSTEM PERMEASE PROTEIN LIVH"/>
    <property type="match status" value="1"/>
</dbReference>
<keyword evidence="5" id="KW-0029">Amino-acid transport</keyword>
<dbReference type="PANTHER" id="PTHR11795:SF442">
    <property type="entry name" value="ABC TRANSPORTER ATP-BINDING PROTEIN"/>
    <property type="match status" value="1"/>
</dbReference>
<evidence type="ECO:0000256" key="8">
    <source>
        <dbReference type="ARBA" id="ARBA00037998"/>
    </source>
</evidence>
<keyword evidence="7 9" id="KW-0472">Membrane</keyword>
<accession>A0A0C2YXG3</accession>
<reference evidence="10 11" key="1">
    <citation type="submission" date="2015-01" db="EMBL/GenBank/DDBJ databases">
        <title>Genome Sequence of Magnetospirillum magnetotacticum Strain MS-1.</title>
        <authorList>
            <person name="Marinov G.K."/>
            <person name="Smalley M.D."/>
            <person name="DeSalvo G."/>
        </authorList>
    </citation>
    <scope>NUCLEOTIDE SEQUENCE [LARGE SCALE GENOMIC DNA]</scope>
    <source>
        <strain evidence="10 11">MS-1</strain>
    </source>
</reference>
<feature type="transmembrane region" description="Helical" evidence="9">
    <location>
        <begin position="224"/>
        <end position="252"/>
    </location>
</feature>
<dbReference type="InterPro" id="IPR001851">
    <property type="entry name" value="ABC_transp_permease"/>
</dbReference>
<evidence type="ECO:0000256" key="5">
    <source>
        <dbReference type="ARBA" id="ARBA00022970"/>
    </source>
</evidence>
<evidence type="ECO:0000256" key="3">
    <source>
        <dbReference type="ARBA" id="ARBA00022475"/>
    </source>
</evidence>
<dbReference type="InterPro" id="IPR052157">
    <property type="entry name" value="BCAA_transport_permease"/>
</dbReference>
<dbReference type="CDD" id="cd06582">
    <property type="entry name" value="TM_PBP1_LivH_like"/>
    <property type="match status" value="1"/>
</dbReference>
<dbReference type="GO" id="GO:0006865">
    <property type="term" value="P:amino acid transport"/>
    <property type="evidence" value="ECO:0007669"/>
    <property type="project" value="UniProtKB-KW"/>
</dbReference>
<keyword evidence="6 9" id="KW-1133">Transmembrane helix</keyword>
<keyword evidence="4 9" id="KW-0812">Transmembrane</keyword>
<protein>
    <submittedName>
        <fullName evidence="10">Benzoate transport inner-membrane translocator</fullName>
    </submittedName>
</protein>
<feature type="transmembrane region" description="Helical" evidence="9">
    <location>
        <begin position="36"/>
        <end position="56"/>
    </location>
</feature>
<organism evidence="10 11">
    <name type="scientific">Paramagnetospirillum magnetotacticum MS-1</name>
    <dbReference type="NCBI Taxonomy" id="272627"/>
    <lineage>
        <taxon>Bacteria</taxon>
        <taxon>Pseudomonadati</taxon>
        <taxon>Pseudomonadota</taxon>
        <taxon>Alphaproteobacteria</taxon>
        <taxon>Rhodospirillales</taxon>
        <taxon>Magnetospirillaceae</taxon>
        <taxon>Paramagnetospirillum</taxon>
    </lineage>
</organism>
<feature type="transmembrane region" description="Helical" evidence="9">
    <location>
        <begin position="6"/>
        <end position="29"/>
    </location>
</feature>
<proteinExistence type="inferred from homology"/>
<feature type="transmembrane region" description="Helical" evidence="9">
    <location>
        <begin position="183"/>
        <end position="209"/>
    </location>
</feature>
<gene>
    <name evidence="10" type="ORF">CCC_04161</name>
</gene>
<feature type="transmembrane region" description="Helical" evidence="9">
    <location>
        <begin position="142"/>
        <end position="162"/>
    </location>
</feature>
<evidence type="ECO:0000256" key="7">
    <source>
        <dbReference type="ARBA" id="ARBA00023136"/>
    </source>
</evidence>
<comment type="subcellular location">
    <subcellularLocation>
        <location evidence="1">Cell membrane</location>
        <topology evidence="1">Multi-pass membrane protein</topology>
    </subcellularLocation>
</comment>
<evidence type="ECO:0000313" key="11">
    <source>
        <dbReference type="Proteomes" id="UP000031971"/>
    </source>
</evidence>
<dbReference type="AlphaFoldDB" id="A0A0C2YXG3"/>
<evidence type="ECO:0000256" key="6">
    <source>
        <dbReference type="ARBA" id="ARBA00022989"/>
    </source>
</evidence>
<evidence type="ECO:0000256" key="9">
    <source>
        <dbReference type="SAM" id="Phobius"/>
    </source>
</evidence>
<dbReference type="RefSeq" id="WP_009869686.1">
    <property type="nucleotide sequence ID" value="NZ_JXSL01000024.1"/>
</dbReference>
<evidence type="ECO:0000256" key="1">
    <source>
        <dbReference type="ARBA" id="ARBA00004651"/>
    </source>
</evidence>
<dbReference type="EMBL" id="JXSL01000024">
    <property type="protein sequence ID" value="KIL99390.1"/>
    <property type="molecule type" value="Genomic_DNA"/>
</dbReference>
<dbReference type="GO" id="GO:0022857">
    <property type="term" value="F:transmembrane transporter activity"/>
    <property type="evidence" value="ECO:0007669"/>
    <property type="project" value="InterPro"/>
</dbReference>
<keyword evidence="2" id="KW-0813">Transport</keyword>
<comment type="similarity">
    <text evidence="8">Belongs to the binding-protein-dependent transport system permease family. LivHM subfamily.</text>
</comment>
<dbReference type="GO" id="GO:0005886">
    <property type="term" value="C:plasma membrane"/>
    <property type="evidence" value="ECO:0007669"/>
    <property type="project" value="UniProtKB-SubCell"/>
</dbReference>
<evidence type="ECO:0000256" key="2">
    <source>
        <dbReference type="ARBA" id="ARBA00022448"/>
    </source>
</evidence>
<comment type="caution">
    <text evidence="10">The sequence shown here is derived from an EMBL/GenBank/DDBJ whole genome shotgun (WGS) entry which is preliminary data.</text>
</comment>
<dbReference type="STRING" id="272627.CCC_04161"/>
<dbReference type="Pfam" id="PF02653">
    <property type="entry name" value="BPD_transp_2"/>
    <property type="match status" value="1"/>
</dbReference>
<feature type="transmembrane region" description="Helical" evidence="9">
    <location>
        <begin position="97"/>
        <end position="115"/>
    </location>
</feature>
<name>A0A0C2YXG3_PARME</name>
<feature type="transmembrane region" description="Helical" evidence="9">
    <location>
        <begin position="259"/>
        <end position="279"/>
    </location>
</feature>
<evidence type="ECO:0000313" key="10">
    <source>
        <dbReference type="EMBL" id="KIL99390.1"/>
    </source>
</evidence>